<gene>
    <name evidence="1" type="ORF">U9M48_036211</name>
</gene>
<reference evidence="1 2" key="1">
    <citation type="submission" date="2024-02" db="EMBL/GenBank/DDBJ databases">
        <title>High-quality chromosome-scale genome assembly of Pensacola bahiagrass (Paspalum notatum Flugge var. saurae).</title>
        <authorList>
            <person name="Vega J.M."/>
            <person name="Podio M."/>
            <person name="Orjuela J."/>
            <person name="Siena L.A."/>
            <person name="Pessino S.C."/>
            <person name="Combes M.C."/>
            <person name="Mariac C."/>
            <person name="Albertini E."/>
            <person name="Pupilli F."/>
            <person name="Ortiz J.P.A."/>
            <person name="Leblanc O."/>
        </authorList>
    </citation>
    <scope>NUCLEOTIDE SEQUENCE [LARGE SCALE GENOMIC DNA]</scope>
    <source>
        <strain evidence="1">R1</strain>
        <tissue evidence="1">Leaf</tissue>
    </source>
</reference>
<name>A0AAQ3UER3_PASNO</name>
<evidence type="ECO:0008006" key="3">
    <source>
        <dbReference type="Google" id="ProtNLM"/>
    </source>
</evidence>
<sequence length="169" mass="19092">MSNGHSQGSVASSARHWQEAEVTAAADRDRVTVLWLGVRLVVHLNWVVLVSLTSSAWAGHFVCDGCGCKKQNRINHVVTEVGDGSQTLFWADRWLLGQKLEDFAPRICPREGSRNELFLKSLQITRGLLIFRALSLWGVILEFLKLWDLLSEVTLQPRIADTHIWRFAS</sequence>
<protein>
    <recommendedName>
        <fullName evidence="3">Reverse transcriptase zinc-binding domain-containing protein</fullName>
    </recommendedName>
</protein>
<organism evidence="1 2">
    <name type="scientific">Paspalum notatum var. saurae</name>
    <dbReference type="NCBI Taxonomy" id="547442"/>
    <lineage>
        <taxon>Eukaryota</taxon>
        <taxon>Viridiplantae</taxon>
        <taxon>Streptophyta</taxon>
        <taxon>Embryophyta</taxon>
        <taxon>Tracheophyta</taxon>
        <taxon>Spermatophyta</taxon>
        <taxon>Magnoliopsida</taxon>
        <taxon>Liliopsida</taxon>
        <taxon>Poales</taxon>
        <taxon>Poaceae</taxon>
        <taxon>PACMAD clade</taxon>
        <taxon>Panicoideae</taxon>
        <taxon>Andropogonodae</taxon>
        <taxon>Paspaleae</taxon>
        <taxon>Paspalinae</taxon>
        <taxon>Paspalum</taxon>
    </lineage>
</organism>
<evidence type="ECO:0000313" key="2">
    <source>
        <dbReference type="Proteomes" id="UP001341281"/>
    </source>
</evidence>
<accession>A0AAQ3UER3</accession>
<keyword evidence="2" id="KW-1185">Reference proteome</keyword>
<dbReference type="AlphaFoldDB" id="A0AAQ3UER3"/>
<proteinExistence type="predicted"/>
<dbReference type="EMBL" id="CP144752">
    <property type="protein sequence ID" value="WVZ89858.1"/>
    <property type="molecule type" value="Genomic_DNA"/>
</dbReference>
<dbReference type="Proteomes" id="UP001341281">
    <property type="component" value="Chromosome 08"/>
</dbReference>
<evidence type="ECO:0000313" key="1">
    <source>
        <dbReference type="EMBL" id="WVZ89858.1"/>
    </source>
</evidence>